<dbReference type="STRING" id="28092.WM40_00885"/>
<gene>
    <name evidence="1" type="ORF">WM40_00885</name>
</gene>
<name>A0A0F5K5U6_9BURK</name>
<organism evidence="1 2">
    <name type="scientific">Robbsia andropogonis</name>
    <dbReference type="NCBI Taxonomy" id="28092"/>
    <lineage>
        <taxon>Bacteria</taxon>
        <taxon>Pseudomonadati</taxon>
        <taxon>Pseudomonadota</taxon>
        <taxon>Betaproteobacteria</taxon>
        <taxon>Burkholderiales</taxon>
        <taxon>Burkholderiaceae</taxon>
        <taxon>Robbsia</taxon>
    </lineage>
</organism>
<dbReference type="AlphaFoldDB" id="A0A0F5K5U6"/>
<sequence>MSDLGVGASGSSDAAHAVKALVEALAVRLGFAAEPAQSRQRTVLRLASGARIGIEPLDETLLLQAIFPVASQLPSHVLDAMQRLAATSREMLGGRNRDASHATDALHPPHPHWSIHVAAQSVQDAHAREDALIVMVRLHGSALHLDEAEAALRYLHGWQPHSMD</sequence>
<dbReference type="EMBL" id="LAQU01000001">
    <property type="protein sequence ID" value="KKB65224.1"/>
    <property type="molecule type" value="Genomic_DNA"/>
</dbReference>
<accession>A0A0F5K5U6</accession>
<dbReference type="PATRIC" id="fig|28092.6.peg.201"/>
<keyword evidence="2" id="KW-1185">Reference proteome</keyword>
<evidence type="ECO:0000313" key="2">
    <source>
        <dbReference type="Proteomes" id="UP000033618"/>
    </source>
</evidence>
<proteinExistence type="predicted"/>
<dbReference type="RefSeq" id="WP_024902553.1">
    <property type="nucleotide sequence ID" value="NZ_CADFGU010000001.1"/>
</dbReference>
<dbReference type="Proteomes" id="UP000033618">
    <property type="component" value="Unassembled WGS sequence"/>
</dbReference>
<comment type="caution">
    <text evidence="1">The sequence shown here is derived from an EMBL/GenBank/DDBJ whole genome shotgun (WGS) entry which is preliminary data.</text>
</comment>
<protein>
    <submittedName>
        <fullName evidence="1">Uncharacterized protein</fullName>
    </submittedName>
</protein>
<reference evidence="1 2" key="1">
    <citation type="submission" date="2015-03" db="EMBL/GenBank/DDBJ databases">
        <title>Draft Genome Sequence of Burkholderia andropogonis type strain ICMP2807, isolated from Sorghum bicolor.</title>
        <authorList>
            <person name="Lopes-Santos L."/>
            <person name="Castro D.B."/>
            <person name="Ottoboni L.M."/>
            <person name="Park D."/>
            <person name="Weirc B.S."/>
            <person name="Destefano S.A."/>
        </authorList>
    </citation>
    <scope>NUCLEOTIDE SEQUENCE [LARGE SCALE GENOMIC DNA]</scope>
    <source>
        <strain evidence="1 2">ICMP2807</strain>
    </source>
</reference>
<evidence type="ECO:0000313" key="1">
    <source>
        <dbReference type="EMBL" id="KKB65224.1"/>
    </source>
</evidence>